<feature type="domain" description="C2H2-type" evidence="7">
    <location>
        <begin position="698"/>
        <end position="726"/>
    </location>
</feature>
<feature type="domain" description="C2H2-type" evidence="7">
    <location>
        <begin position="587"/>
        <end position="614"/>
    </location>
</feature>
<feature type="domain" description="C2H2-type" evidence="7">
    <location>
        <begin position="554"/>
        <end position="581"/>
    </location>
</feature>
<feature type="region of interest" description="Disordered" evidence="6">
    <location>
        <begin position="1083"/>
        <end position="1165"/>
    </location>
</feature>
<dbReference type="EnsemblMetazoa" id="AALFPA23_015961.R23249">
    <property type="protein sequence ID" value="AALFPA23_015961.P23249"/>
    <property type="gene ID" value="AALFPA23_015961"/>
</dbReference>
<dbReference type="RefSeq" id="XP_062706015.1">
    <property type="nucleotide sequence ID" value="XM_062850031.1"/>
</dbReference>
<proteinExistence type="predicted"/>
<dbReference type="PROSITE" id="PS00028">
    <property type="entry name" value="ZINC_FINGER_C2H2_1"/>
    <property type="match status" value="14"/>
</dbReference>
<name>A0ABM1Z830_AEDAL</name>
<evidence type="ECO:0000256" key="1">
    <source>
        <dbReference type="ARBA" id="ARBA00022723"/>
    </source>
</evidence>
<evidence type="ECO:0000256" key="4">
    <source>
        <dbReference type="ARBA" id="ARBA00022833"/>
    </source>
</evidence>
<dbReference type="Gene3D" id="3.30.160.60">
    <property type="entry name" value="Classic Zinc Finger"/>
    <property type="match status" value="9"/>
</dbReference>
<feature type="compositionally biased region" description="Low complexity" evidence="6">
    <location>
        <begin position="298"/>
        <end position="307"/>
    </location>
</feature>
<evidence type="ECO:0000313" key="9">
    <source>
        <dbReference type="Proteomes" id="UP000069940"/>
    </source>
</evidence>
<feature type="region of interest" description="Disordered" evidence="6">
    <location>
        <begin position="761"/>
        <end position="800"/>
    </location>
</feature>
<dbReference type="PROSITE" id="PS50157">
    <property type="entry name" value="ZINC_FINGER_C2H2_2"/>
    <property type="match status" value="15"/>
</dbReference>
<feature type="region of interest" description="Disordered" evidence="6">
    <location>
        <begin position="461"/>
        <end position="492"/>
    </location>
</feature>
<feature type="domain" description="C2H2-type" evidence="7">
    <location>
        <begin position="363"/>
        <end position="387"/>
    </location>
</feature>
<feature type="compositionally biased region" description="Basic residues" evidence="6">
    <location>
        <begin position="1105"/>
        <end position="1115"/>
    </location>
</feature>
<dbReference type="InterPro" id="IPR013087">
    <property type="entry name" value="Znf_C2H2_type"/>
</dbReference>
<protein>
    <recommendedName>
        <fullName evidence="7">C2H2-type domain-containing protein</fullName>
    </recommendedName>
</protein>
<feature type="domain" description="C2H2-type" evidence="7">
    <location>
        <begin position="335"/>
        <end position="362"/>
    </location>
</feature>
<keyword evidence="3 5" id="KW-0863">Zinc-finger</keyword>
<feature type="domain" description="C2H2-type" evidence="7">
    <location>
        <begin position="496"/>
        <end position="523"/>
    </location>
</feature>
<dbReference type="SUPFAM" id="SSF57667">
    <property type="entry name" value="beta-beta-alpha zinc fingers"/>
    <property type="match status" value="6"/>
</dbReference>
<accession>A0ABM1Z830</accession>
<keyword evidence="1" id="KW-0479">Metal-binding</keyword>
<dbReference type="InterPro" id="IPR036236">
    <property type="entry name" value="Znf_C2H2_sf"/>
</dbReference>
<feature type="compositionally biased region" description="Polar residues" evidence="6">
    <location>
        <begin position="898"/>
        <end position="917"/>
    </location>
</feature>
<feature type="domain" description="C2H2-type" evidence="7">
    <location>
        <begin position="170"/>
        <end position="197"/>
    </location>
</feature>
<sequence>MDPSTFAIWDPSQPNAKMKIINIPGQGPAQLIETVSPNGGTSGQAEQIILQTHDGQEFLVDENDIGRIDQIPPENLIYMATDDGSLIQGEVVHVQPEDIHQQVIHQGQEYMECEVTEEVITDDWVQTDGQECVQVTVDQLGATTVIGATEDDITVPLPTDQDEYTTSRPYPCDFCSRRFRKKTNLMNHMIAHSNDRPHVCNLCGAQYMRRGDLLNHLKLHAYVPDDQEESMRHDTDEFEYDLSGSTPPSLKPFSEDEDDLLIPAATRYVPVPTPAPKASKKPRAKPSASKSGKKSSKARQSQAQRQQQETKFNPSVEPFVNLPPRYPVTDDRKPFVCQKCGISFARESALASHARIHGGDSPFDCETCGHRFWDRVMLQEHIRQRHAANLVAAPTEISALADNVATHLEDADQDNIVEEDVEGQYYCDNCGVMFQKRELLKRHIKQVHSVREQKFEPISQIVRQRQQNQQQIQEEEEEDDEDTDNQMEEIEPQQSLSCNVCGEVFVEALDLLAHAEIHARFEPHKCQLCRESFPDESTIKEHVQNQHTHELTETSCVICGKPCKNHAGLLKHAFEHSRERTKLFGTHSCSKCGKTFHNKARLKRHMVSHRNKSVRCEICQEEFPDGRSLMNHRHSHTKTKQFPCHQCGKTFGSRSSQQIHLRIHSGERPYGCRFCWKAFADGGTLRKHERVHTGEKPYGCSVCPRAFNQRVVLREHIRSHHSAPDTKRGTATQPYFCAVCSQLFETSMELIQHLIQHSDMNTAMKRQPPTFPRKYKRRRKLKSDEEEKSSYTSKSRKKETNITYVETEQELAEDEDLLKDPEKVILAYGAGISNKKLIASPKYIGSYDLFTPTSADIKPSTVDDNGINLLSNVVLVSNSEKKIKSIKSESPKGRGVKQSLSPGAIPTNQPGTSSSGSRPRMIHTQKTRVAVNDGKRKTKTVITKDIKSHPESSTNPYSTLEFKRSKNRTVPTYREIPSDKISSESFPLLDDGREDDGDGDDQLESNQAALDALSSSTSQRHQQEVPNYEDLLNQNLLMEISRKDKYIDKYNSDIVNDLEEILRSPIKTTNNNVPPAVIMATPKASHHHNNSQDEQDEEELDQKPRKASRKQQVKKISKESAQKSLTSALRSQRLTRRQLEREVNFLREAYSPPNPHSTVSIKQEKDSPDKLSAMLLNDLQQPSSSSMAVPKMEPLQQDPLAMTTGGVGEMEDTELQEAVPPPVPPVVQIFQCEICLAVFDSRSQLLVHVPIHI</sequence>
<feature type="domain" description="C2H2-type" evidence="7">
    <location>
        <begin position="735"/>
        <end position="762"/>
    </location>
</feature>
<feature type="domain" description="C2H2-type" evidence="7">
    <location>
        <begin position="1230"/>
        <end position="1253"/>
    </location>
</feature>
<evidence type="ECO:0000256" key="5">
    <source>
        <dbReference type="PROSITE-ProRule" id="PRU00042"/>
    </source>
</evidence>
<dbReference type="Pfam" id="PF13912">
    <property type="entry name" value="zf-C2H2_6"/>
    <property type="match status" value="1"/>
</dbReference>
<dbReference type="PANTHER" id="PTHR24379">
    <property type="entry name" value="KRAB AND ZINC FINGER DOMAIN-CONTAINING"/>
    <property type="match status" value="1"/>
</dbReference>
<feature type="compositionally biased region" description="Polar residues" evidence="6">
    <location>
        <begin position="1122"/>
        <end position="1132"/>
    </location>
</feature>
<evidence type="ECO:0000259" key="7">
    <source>
        <dbReference type="PROSITE" id="PS50157"/>
    </source>
</evidence>
<evidence type="ECO:0000256" key="3">
    <source>
        <dbReference type="ARBA" id="ARBA00022771"/>
    </source>
</evidence>
<feature type="domain" description="C2H2-type" evidence="7">
    <location>
        <begin position="425"/>
        <end position="453"/>
    </location>
</feature>
<feature type="region of interest" description="Disordered" evidence="6">
    <location>
        <begin position="267"/>
        <end position="323"/>
    </location>
</feature>
<feature type="domain" description="C2H2-type" evidence="7">
    <location>
        <begin position="198"/>
        <end position="221"/>
    </location>
</feature>
<feature type="compositionally biased region" description="Acidic residues" evidence="6">
    <location>
        <begin position="992"/>
        <end position="1003"/>
    </location>
</feature>
<evidence type="ECO:0000256" key="6">
    <source>
        <dbReference type="SAM" id="MobiDB-lite"/>
    </source>
</evidence>
<evidence type="ECO:0000256" key="2">
    <source>
        <dbReference type="ARBA" id="ARBA00022737"/>
    </source>
</evidence>
<dbReference type="GeneID" id="109427842"/>
<evidence type="ECO:0000313" key="8">
    <source>
        <dbReference type="EnsemblMetazoa" id="AALFPA23_015961.P23249"/>
    </source>
</evidence>
<feature type="region of interest" description="Disordered" evidence="6">
    <location>
        <begin position="227"/>
        <end position="255"/>
    </location>
</feature>
<reference evidence="9" key="1">
    <citation type="journal article" date="2015" name="Proc. Natl. Acad. Sci. U.S.A.">
        <title>Genome sequence of the Asian Tiger mosquito, Aedes albopictus, reveals insights into its biology, genetics, and evolution.</title>
        <authorList>
            <person name="Chen X.G."/>
            <person name="Jiang X."/>
            <person name="Gu J."/>
            <person name="Xu M."/>
            <person name="Wu Y."/>
            <person name="Deng Y."/>
            <person name="Zhang C."/>
            <person name="Bonizzoni M."/>
            <person name="Dermauw W."/>
            <person name="Vontas J."/>
            <person name="Armbruster P."/>
            <person name="Huang X."/>
            <person name="Yang Y."/>
            <person name="Zhang H."/>
            <person name="He W."/>
            <person name="Peng H."/>
            <person name="Liu Y."/>
            <person name="Wu K."/>
            <person name="Chen J."/>
            <person name="Lirakis M."/>
            <person name="Topalis P."/>
            <person name="Van Leeuwen T."/>
            <person name="Hall A.B."/>
            <person name="Jiang X."/>
            <person name="Thorpe C."/>
            <person name="Mueller R.L."/>
            <person name="Sun C."/>
            <person name="Waterhouse R.M."/>
            <person name="Yan G."/>
            <person name="Tu Z.J."/>
            <person name="Fang X."/>
            <person name="James A.A."/>
        </authorList>
    </citation>
    <scope>NUCLEOTIDE SEQUENCE [LARGE SCALE GENOMIC DNA]</scope>
    <source>
        <strain evidence="9">Foshan</strain>
    </source>
</reference>
<dbReference type="PANTHER" id="PTHR24379:SF121">
    <property type="entry name" value="C2H2-TYPE DOMAIN-CONTAINING PROTEIN"/>
    <property type="match status" value="1"/>
</dbReference>
<feature type="domain" description="C2H2-type" evidence="7">
    <location>
        <begin position="670"/>
        <end position="697"/>
    </location>
</feature>
<keyword evidence="4" id="KW-0862">Zinc</keyword>
<dbReference type="SMART" id="SM00355">
    <property type="entry name" value="ZnF_C2H2"/>
    <property type="match status" value="15"/>
</dbReference>
<feature type="domain" description="C2H2-type" evidence="7">
    <location>
        <begin position="524"/>
        <end position="552"/>
    </location>
</feature>
<feature type="domain" description="C2H2-type" evidence="7">
    <location>
        <begin position="642"/>
        <end position="669"/>
    </location>
</feature>
<dbReference type="Pfam" id="PF00096">
    <property type="entry name" value="zf-C2H2"/>
    <property type="match status" value="5"/>
</dbReference>
<feature type="region of interest" description="Disordered" evidence="6">
    <location>
        <begin position="885"/>
        <end position="1003"/>
    </location>
</feature>
<feature type="compositionally biased region" description="Acidic residues" evidence="6">
    <location>
        <begin position="473"/>
        <end position="491"/>
    </location>
</feature>
<organism evidence="8 9">
    <name type="scientific">Aedes albopictus</name>
    <name type="common">Asian tiger mosquito</name>
    <name type="synonym">Stegomyia albopicta</name>
    <dbReference type="NCBI Taxonomy" id="7160"/>
    <lineage>
        <taxon>Eukaryota</taxon>
        <taxon>Metazoa</taxon>
        <taxon>Ecdysozoa</taxon>
        <taxon>Arthropoda</taxon>
        <taxon>Hexapoda</taxon>
        <taxon>Insecta</taxon>
        <taxon>Pterygota</taxon>
        <taxon>Neoptera</taxon>
        <taxon>Endopterygota</taxon>
        <taxon>Diptera</taxon>
        <taxon>Nematocera</taxon>
        <taxon>Culicoidea</taxon>
        <taxon>Culicidae</taxon>
        <taxon>Culicinae</taxon>
        <taxon>Aedini</taxon>
        <taxon>Aedes</taxon>
        <taxon>Stegomyia</taxon>
    </lineage>
</organism>
<dbReference type="Proteomes" id="UP000069940">
    <property type="component" value="Unassembled WGS sequence"/>
</dbReference>
<feature type="domain" description="C2H2-type" evidence="7">
    <location>
        <begin position="614"/>
        <end position="641"/>
    </location>
</feature>
<reference evidence="8" key="2">
    <citation type="submission" date="2025-05" db="UniProtKB">
        <authorList>
            <consortium name="EnsemblMetazoa"/>
        </authorList>
    </citation>
    <scope>IDENTIFICATION</scope>
    <source>
        <strain evidence="8">Foshan</strain>
    </source>
</reference>
<keyword evidence="2" id="KW-0677">Repeat</keyword>
<keyword evidence="9" id="KW-1185">Reference proteome</keyword>